<proteinExistence type="predicted"/>
<dbReference type="Proteomes" id="UP000018144">
    <property type="component" value="Unassembled WGS sequence"/>
</dbReference>
<gene>
    <name evidence="2" type="ORF">PCON_13350</name>
</gene>
<dbReference type="OrthoDB" id="10266568at2759"/>
<dbReference type="GO" id="GO:0007034">
    <property type="term" value="P:vacuolar transport"/>
    <property type="evidence" value="ECO:0007669"/>
    <property type="project" value="InterPro"/>
</dbReference>
<dbReference type="PANTHER" id="PTHR10476">
    <property type="entry name" value="CHARGED MULTIVESICULAR BODY PROTEIN"/>
    <property type="match status" value="1"/>
</dbReference>
<dbReference type="InterPro" id="IPR005024">
    <property type="entry name" value="Snf7_fam"/>
</dbReference>
<evidence type="ECO:0000313" key="2">
    <source>
        <dbReference type="EMBL" id="CCX32510.1"/>
    </source>
</evidence>
<feature type="coiled-coil region" evidence="1">
    <location>
        <begin position="1"/>
        <end position="28"/>
    </location>
</feature>
<keyword evidence="3" id="KW-1185">Reference proteome</keyword>
<evidence type="ECO:0000256" key="1">
    <source>
        <dbReference type="SAM" id="Coils"/>
    </source>
</evidence>
<reference evidence="2 3" key="1">
    <citation type="journal article" date="2013" name="PLoS Genet.">
        <title>The genome and development-dependent transcriptomes of Pyronema confluens: a window into fungal evolution.</title>
        <authorList>
            <person name="Traeger S."/>
            <person name="Altegoer F."/>
            <person name="Freitag M."/>
            <person name="Gabaldon T."/>
            <person name="Kempken F."/>
            <person name="Kumar A."/>
            <person name="Marcet-Houben M."/>
            <person name="Poggeler S."/>
            <person name="Stajich J.E."/>
            <person name="Nowrousian M."/>
        </authorList>
    </citation>
    <scope>NUCLEOTIDE SEQUENCE [LARGE SCALE GENOMIC DNA]</scope>
    <source>
        <strain evidence="3">CBS 100304</strain>
        <tissue evidence="2">Vegetative mycelium</tissue>
    </source>
</reference>
<dbReference type="eggNOG" id="KOG3232">
    <property type="taxonomic scope" value="Eukaryota"/>
</dbReference>
<dbReference type="OMA" id="QQITMVM"/>
<dbReference type="Gene3D" id="6.10.140.1230">
    <property type="match status" value="1"/>
</dbReference>
<dbReference type="AlphaFoldDB" id="U4LSY3"/>
<accession>U4LSY3</accession>
<dbReference type="Pfam" id="PF03357">
    <property type="entry name" value="Snf7"/>
    <property type="match status" value="1"/>
</dbReference>
<name>U4LSY3_PYROM</name>
<evidence type="ECO:0000313" key="3">
    <source>
        <dbReference type="Proteomes" id="UP000018144"/>
    </source>
</evidence>
<keyword evidence="1" id="KW-0175">Coiled coil</keyword>
<dbReference type="EMBL" id="HF935890">
    <property type="protein sequence ID" value="CCX32510.1"/>
    <property type="molecule type" value="Genomic_DNA"/>
</dbReference>
<organism evidence="2 3">
    <name type="scientific">Pyronema omphalodes (strain CBS 100304)</name>
    <name type="common">Pyronema confluens</name>
    <dbReference type="NCBI Taxonomy" id="1076935"/>
    <lineage>
        <taxon>Eukaryota</taxon>
        <taxon>Fungi</taxon>
        <taxon>Dikarya</taxon>
        <taxon>Ascomycota</taxon>
        <taxon>Pezizomycotina</taxon>
        <taxon>Pezizomycetes</taxon>
        <taxon>Pezizales</taxon>
        <taxon>Pyronemataceae</taxon>
        <taxon>Pyronema</taxon>
    </lineage>
</organism>
<protein>
    <submittedName>
        <fullName evidence="2">Similar to Vacuolar protein-sorting-associated protein 46 acc. no. O60074</fullName>
    </submittedName>
</protein>
<dbReference type="STRING" id="1076935.U4LSY3"/>
<sequence length="195" mass="21582">MSGLENSLIQLKVTAKELTRKAAKAAKEETAEKAKIKKAMMQGNNDIAKLYADNAIRKQKERLQLLQLASKIDAVASRIQTAVTMRRVAGDMAKVVKKMEVTAGRFNPENISKVMEQFEMHQEELDVTMRVYENTTSSATAVSTPQEDVDRLLSQVADEAGLEMHQALPTAAKAKIGPTEQEENGLNERLRALRG</sequence>